<dbReference type="VEuPathDB" id="PlasmoDB:PVP01_0007440"/>
<dbReference type="InterPro" id="IPR008780">
    <property type="entry name" value="Plasmodium_Vir"/>
</dbReference>
<proteinExistence type="predicted"/>
<feature type="transmembrane region" description="Helical" evidence="1">
    <location>
        <begin position="241"/>
        <end position="261"/>
    </location>
</feature>
<evidence type="ECO:0000313" key="3">
    <source>
        <dbReference type="Proteomes" id="UP000305196"/>
    </source>
</evidence>
<dbReference type="VEuPathDB" id="PlasmoDB:PVW1_020028100"/>
<gene>
    <name evidence="2" type="ORF">PVC01_000083300</name>
</gene>
<evidence type="ECO:0000313" key="2">
    <source>
        <dbReference type="EMBL" id="SCA60567.1"/>
    </source>
</evidence>
<reference evidence="2 3" key="1">
    <citation type="submission" date="2016-07" db="EMBL/GenBank/DDBJ databases">
        <authorList>
            <consortium name="Pathogen Informatics"/>
        </authorList>
    </citation>
    <scope>NUCLEOTIDE SEQUENCE [LARGE SCALE GENOMIC DNA]</scope>
</reference>
<protein>
    <recommendedName>
        <fullName evidence="4">VIR protein</fullName>
    </recommendedName>
</protein>
<dbReference type="Proteomes" id="UP000305196">
    <property type="component" value="Unassembled WGS sequence"/>
</dbReference>
<keyword evidence="1" id="KW-1133">Transmembrane helix</keyword>
<dbReference type="EMBL" id="FLYI01000288">
    <property type="protein sequence ID" value="SCA60567.1"/>
    <property type="molecule type" value="Genomic_DNA"/>
</dbReference>
<name>A0A1G4E811_PLAVI</name>
<organism evidence="2 3">
    <name type="scientific">Plasmodium vivax</name>
    <name type="common">malaria parasite P. vivax</name>
    <dbReference type="NCBI Taxonomy" id="5855"/>
    <lineage>
        <taxon>Eukaryota</taxon>
        <taxon>Sar</taxon>
        <taxon>Alveolata</taxon>
        <taxon>Apicomplexa</taxon>
        <taxon>Aconoidasida</taxon>
        <taxon>Haemosporida</taxon>
        <taxon>Plasmodiidae</taxon>
        <taxon>Plasmodium</taxon>
        <taxon>Plasmodium (Plasmodium)</taxon>
    </lineage>
</organism>
<dbReference type="VEuPathDB" id="PlasmoDB:PVPAM_020007600"/>
<keyword evidence="1" id="KW-0812">Transmembrane</keyword>
<keyword evidence="1" id="KW-0472">Membrane</keyword>
<evidence type="ECO:0000256" key="1">
    <source>
        <dbReference type="SAM" id="Phobius"/>
    </source>
</evidence>
<accession>A0A1G4E811</accession>
<dbReference type="AlphaFoldDB" id="A0A1G4E811"/>
<evidence type="ECO:0008006" key="4">
    <source>
        <dbReference type="Google" id="ProtNLM"/>
    </source>
</evidence>
<dbReference type="Pfam" id="PF05795">
    <property type="entry name" value="Plasmodium_Vir"/>
    <property type="match status" value="1"/>
</dbReference>
<sequence>MDCSPKIRDDSYNFLDTVEEYVKALEEINSVSLDSSERKDCEDFSKNHAKTYTEIGKTICEHFLKLYKSLPNIKNYVTNDTSYKNDCAFINYWLNFELKKHNKNICVDYIYNAIESQCGQTISMYLPVSVFYNIHEDHLYKIDKLYNLYANYNKLNTIINSTPLENKQELLKLSTKCCAHYNEVAYICKDDNKNNKDNIKFCAKLDIFKRNYEQLYTKLGDDESEISKNFIKLSECGNTNVISTAIFGSMVGLVPLMGVLYKFTPIGQMFGPKNRNITKGHRSNGDEMRNISLMDHESEQLRIHEGPYNIKYQSL</sequence>
<dbReference type="VEuPathDB" id="PlasmoDB:PVX_145260"/>